<dbReference type="OrthoDB" id="3872442at2"/>
<name>A0A542SX80_9ACTN</name>
<gene>
    <name evidence="1" type="ORF">FB563_8204</name>
</gene>
<dbReference type="AlphaFoldDB" id="A0A542SX80"/>
<protein>
    <submittedName>
        <fullName evidence="1">Uncharacterized protein</fullName>
    </submittedName>
</protein>
<reference evidence="1 2" key="1">
    <citation type="submission" date="2019-06" db="EMBL/GenBank/DDBJ databases">
        <title>Sequencing the genomes of 1000 actinobacteria strains.</title>
        <authorList>
            <person name="Klenk H.-P."/>
        </authorList>
    </citation>
    <scope>NUCLEOTIDE SEQUENCE [LARGE SCALE GENOMIC DNA]</scope>
    <source>
        <strain evidence="1 2">DSM 41929</strain>
    </source>
</reference>
<evidence type="ECO:0000313" key="1">
    <source>
        <dbReference type="EMBL" id="TQK79212.1"/>
    </source>
</evidence>
<evidence type="ECO:0000313" key="2">
    <source>
        <dbReference type="Proteomes" id="UP000318103"/>
    </source>
</evidence>
<organism evidence="1 2">
    <name type="scientific">Streptomyces puniciscabiei</name>
    <dbReference type="NCBI Taxonomy" id="164348"/>
    <lineage>
        <taxon>Bacteria</taxon>
        <taxon>Bacillati</taxon>
        <taxon>Actinomycetota</taxon>
        <taxon>Actinomycetes</taxon>
        <taxon>Kitasatosporales</taxon>
        <taxon>Streptomycetaceae</taxon>
        <taxon>Streptomyces</taxon>
    </lineage>
</organism>
<dbReference type="RefSeq" id="WP_055707099.1">
    <property type="nucleotide sequence ID" value="NZ_JBPJFI010000003.1"/>
</dbReference>
<keyword evidence="2" id="KW-1185">Reference proteome</keyword>
<accession>A0A542SX80</accession>
<proteinExistence type="predicted"/>
<comment type="caution">
    <text evidence="1">The sequence shown here is derived from an EMBL/GenBank/DDBJ whole genome shotgun (WGS) entry which is preliminary data.</text>
</comment>
<sequence length="88" mass="9505">MRIPVVTITDTDRAGAPPLGLTDILWASARPRDGIEHIHVSPGPGNAVITYFLRAADDRSAVTTAHQVTDRALGQAPALRGWRREPGR</sequence>
<dbReference type="Proteomes" id="UP000318103">
    <property type="component" value="Unassembled WGS sequence"/>
</dbReference>
<dbReference type="EMBL" id="VFNX01000007">
    <property type="protein sequence ID" value="TQK79212.1"/>
    <property type="molecule type" value="Genomic_DNA"/>
</dbReference>